<dbReference type="GO" id="GO:0003677">
    <property type="term" value="F:DNA binding"/>
    <property type="evidence" value="ECO:0007669"/>
    <property type="project" value="InterPro"/>
</dbReference>
<dbReference type="GO" id="GO:0006355">
    <property type="term" value="P:regulation of DNA-templated transcription"/>
    <property type="evidence" value="ECO:0007669"/>
    <property type="project" value="InterPro"/>
</dbReference>
<dbReference type="SUPFAM" id="SSF46894">
    <property type="entry name" value="C-terminal effector domain of the bipartite response regulators"/>
    <property type="match status" value="1"/>
</dbReference>
<dbReference type="Proteomes" id="UP000192907">
    <property type="component" value="Unassembled WGS sequence"/>
</dbReference>
<gene>
    <name evidence="1" type="ORF">SAMN06296036_13535</name>
</gene>
<sequence length="90" mass="10768">MNPIIAGIDPDEEFDLVERFTSRFGLSGYHRLVLEYLLHGYQDTEISKAHDVPRRRVRECIREVRQRVGAKNRARIIEKFRRFALNQVWI</sequence>
<reference evidence="2" key="1">
    <citation type="submission" date="2017-04" db="EMBL/GenBank/DDBJ databases">
        <authorList>
            <person name="Varghese N."/>
            <person name="Submissions S."/>
        </authorList>
    </citation>
    <scope>NUCLEOTIDE SEQUENCE [LARGE SCALE GENOMIC DNA]</scope>
    <source>
        <strain evidence="2">RKEM611</strain>
    </source>
</reference>
<proteinExistence type="predicted"/>
<dbReference type="InterPro" id="IPR016032">
    <property type="entry name" value="Sig_transdc_resp-reg_C-effctor"/>
</dbReference>
<accession>A0A1Y6CNT9</accession>
<dbReference type="STRING" id="1513793.SAMN06296036_13535"/>
<evidence type="ECO:0000313" key="2">
    <source>
        <dbReference type="Proteomes" id="UP000192907"/>
    </source>
</evidence>
<dbReference type="AlphaFoldDB" id="A0A1Y6CNT9"/>
<evidence type="ECO:0000313" key="1">
    <source>
        <dbReference type="EMBL" id="SMF80652.1"/>
    </source>
</evidence>
<name>A0A1Y6CNT9_9BACT</name>
<dbReference type="EMBL" id="FWZT01000035">
    <property type="protein sequence ID" value="SMF80652.1"/>
    <property type="molecule type" value="Genomic_DNA"/>
</dbReference>
<dbReference type="InterPro" id="IPR036388">
    <property type="entry name" value="WH-like_DNA-bd_sf"/>
</dbReference>
<organism evidence="1 2">
    <name type="scientific">Pseudobacteriovorax antillogorgiicola</name>
    <dbReference type="NCBI Taxonomy" id="1513793"/>
    <lineage>
        <taxon>Bacteria</taxon>
        <taxon>Pseudomonadati</taxon>
        <taxon>Bdellovibrionota</taxon>
        <taxon>Oligoflexia</taxon>
        <taxon>Oligoflexales</taxon>
        <taxon>Pseudobacteriovoracaceae</taxon>
        <taxon>Pseudobacteriovorax</taxon>
    </lineage>
</organism>
<dbReference type="Gene3D" id="1.10.10.10">
    <property type="entry name" value="Winged helix-like DNA-binding domain superfamily/Winged helix DNA-binding domain"/>
    <property type="match status" value="1"/>
</dbReference>
<protein>
    <submittedName>
        <fullName evidence="1">Uncharacterized protein</fullName>
    </submittedName>
</protein>
<dbReference type="RefSeq" id="WP_132325651.1">
    <property type="nucleotide sequence ID" value="NZ_FWZT01000035.1"/>
</dbReference>
<keyword evidence="2" id="KW-1185">Reference proteome</keyword>